<dbReference type="InterPro" id="IPR036820">
    <property type="entry name" value="Archease_dom_sf"/>
</dbReference>
<comment type="caution">
    <text evidence="6">The sequence shown here is derived from an EMBL/GenBank/DDBJ whole genome shotgun (WGS) entry which is preliminary data.</text>
</comment>
<dbReference type="RefSeq" id="WP_152574219.1">
    <property type="nucleotide sequence ID" value="NZ_VIKU02000002.1"/>
</dbReference>
<dbReference type="Gene3D" id="3.55.10.10">
    <property type="entry name" value="Archease domain"/>
    <property type="match status" value="1"/>
</dbReference>
<dbReference type="SUPFAM" id="SSF69819">
    <property type="entry name" value="MTH1598-like"/>
    <property type="match status" value="1"/>
</dbReference>
<name>A0A967E6L2_9FLAO</name>
<keyword evidence="4" id="KW-0106">Calcium</keyword>
<feature type="domain" description="Archease" evidence="5">
    <location>
        <begin position="4"/>
        <end position="137"/>
    </location>
</feature>
<organism evidence="6 7">
    <name type="scientific">Pelagihabitans pacificus</name>
    <dbReference type="NCBI Taxonomy" id="2696054"/>
    <lineage>
        <taxon>Bacteria</taxon>
        <taxon>Pseudomonadati</taxon>
        <taxon>Bacteroidota</taxon>
        <taxon>Flavobacteriia</taxon>
        <taxon>Flavobacteriales</taxon>
        <taxon>Flavobacteriaceae</taxon>
        <taxon>Pelagihabitans</taxon>
    </lineage>
</organism>
<dbReference type="GO" id="GO:0046872">
    <property type="term" value="F:metal ion binding"/>
    <property type="evidence" value="ECO:0007669"/>
    <property type="project" value="UniProtKB-KW"/>
</dbReference>
<evidence type="ECO:0000256" key="4">
    <source>
        <dbReference type="ARBA" id="ARBA00022837"/>
    </source>
</evidence>
<dbReference type="GO" id="GO:0008033">
    <property type="term" value="P:tRNA processing"/>
    <property type="evidence" value="ECO:0007669"/>
    <property type="project" value="UniProtKB-KW"/>
</dbReference>
<dbReference type="Pfam" id="PF01951">
    <property type="entry name" value="Archease"/>
    <property type="match status" value="1"/>
</dbReference>
<evidence type="ECO:0000256" key="3">
    <source>
        <dbReference type="ARBA" id="ARBA00022723"/>
    </source>
</evidence>
<dbReference type="InterPro" id="IPR023572">
    <property type="entry name" value="Archease_dom"/>
</dbReference>
<dbReference type="PANTHER" id="PTHR12682">
    <property type="entry name" value="ARCHEASE"/>
    <property type="match status" value="1"/>
</dbReference>
<evidence type="ECO:0000313" key="6">
    <source>
        <dbReference type="EMBL" id="NHF59730.1"/>
    </source>
</evidence>
<protein>
    <submittedName>
        <fullName evidence="6">Archease</fullName>
    </submittedName>
</protein>
<dbReference type="InterPro" id="IPR002804">
    <property type="entry name" value="Archease"/>
</dbReference>
<proteinExistence type="inferred from homology"/>
<dbReference type="PANTHER" id="PTHR12682:SF11">
    <property type="entry name" value="PROTEIN ARCHEASE"/>
    <property type="match status" value="1"/>
</dbReference>
<evidence type="ECO:0000259" key="5">
    <source>
        <dbReference type="Pfam" id="PF01951"/>
    </source>
</evidence>
<keyword evidence="7" id="KW-1185">Reference proteome</keyword>
<evidence type="ECO:0000313" key="7">
    <source>
        <dbReference type="Proteomes" id="UP000707206"/>
    </source>
</evidence>
<keyword evidence="2" id="KW-0819">tRNA processing</keyword>
<gene>
    <name evidence="6" type="ORF">FK220_010280</name>
</gene>
<dbReference type="EMBL" id="VIKU02000002">
    <property type="protein sequence ID" value="NHF59730.1"/>
    <property type="molecule type" value="Genomic_DNA"/>
</dbReference>
<reference evidence="6" key="1">
    <citation type="submission" date="2019-07" db="EMBL/GenBank/DDBJ databases">
        <authorList>
            <person name="De-Chao Zhang Q."/>
        </authorList>
    </citation>
    <scope>NUCLEOTIDE SEQUENCE</scope>
    <source>
        <strain evidence="6">TP-CH-4</strain>
    </source>
</reference>
<sequence length="137" mass="15207">MKIEYLPHTADIRMRIQGNGLEDLFRAGVLGMGNILKEGICDQEHIFDRKAEIEIVAADPTCLLIDFLSEVLSHSYTEKSVFCKVKFLGLSSVKGVAEIYGKKVDGFDEEIKAVTYHEAEVHNSGIGGLQTMVVFDI</sequence>
<evidence type="ECO:0000256" key="1">
    <source>
        <dbReference type="ARBA" id="ARBA00007963"/>
    </source>
</evidence>
<accession>A0A967E6L2</accession>
<dbReference type="AlphaFoldDB" id="A0A967E6L2"/>
<reference evidence="6" key="2">
    <citation type="submission" date="2020-03" db="EMBL/GenBank/DDBJ databases">
        <title>Flavobacteriaceae bacterium strain TP-CH-4, a member of the family Flavobacteriaceae isolated from a deep-sea seamount.</title>
        <authorList>
            <person name="Zhang D.-C."/>
        </authorList>
    </citation>
    <scope>NUCLEOTIDE SEQUENCE</scope>
    <source>
        <strain evidence="6">TP-CH-4</strain>
    </source>
</reference>
<keyword evidence="3" id="KW-0479">Metal-binding</keyword>
<evidence type="ECO:0000256" key="2">
    <source>
        <dbReference type="ARBA" id="ARBA00022694"/>
    </source>
</evidence>
<dbReference type="Proteomes" id="UP000707206">
    <property type="component" value="Unassembled WGS sequence"/>
</dbReference>
<comment type="similarity">
    <text evidence="1">Belongs to the archease family.</text>
</comment>